<evidence type="ECO:0000313" key="1">
    <source>
        <dbReference type="EMBL" id="VTR50819.1"/>
    </source>
</evidence>
<reference evidence="1" key="1">
    <citation type="submission" date="2019-05" db="EMBL/GenBank/DDBJ databases">
        <authorList>
            <consortium name="Pathogen Informatics"/>
        </authorList>
    </citation>
    <scope>NUCLEOTIDE SEQUENCE [LARGE SCALE GENOMIC DNA]</scope>
    <source>
        <strain evidence="1">NCTC12965</strain>
    </source>
</reference>
<proteinExistence type="predicted"/>
<gene>
    <name evidence="1" type="ORF">NCTC12965_06061</name>
</gene>
<dbReference type="SUPFAM" id="SSF53254">
    <property type="entry name" value="Phosphoglycerate mutase-like"/>
    <property type="match status" value="1"/>
</dbReference>
<dbReference type="EMBL" id="CABEEZ010000122">
    <property type="protein sequence ID" value="VTR50819.1"/>
    <property type="molecule type" value="Genomic_DNA"/>
</dbReference>
<dbReference type="GeneID" id="30322738"/>
<name>A0A0F7HFK7_SERFO</name>
<organism evidence="1">
    <name type="scientific">Serratia fonticola</name>
    <dbReference type="NCBI Taxonomy" id="47917"/>
    <lineage>
        <taxon>Bacteria</taxon>
        <taxon>Pseudomonadati</taxon>
        <taxon>Pseudomonadota</taxon>
        <taxon>Gammaproteobacteria</taxon>
        <taxon>Enterobacterales</taxon>
        <taxon>Yersiniaceae</taxon>
        <taxon>Serratia</taxon>
    </lineage>
</organism>
<dbReference type="STRING" id="47917.AV650_17185"/>
<dbReference type="InterPro" id="IPR029033">
    <property type="entry name" value="His_PPase_superfam"/>
</dbReference>
<dbReference type="AlphaFoldDB" id="A0A0F7HFK7"/>
<protein>
    <submittedName>
        <fullName evidence="1">Uncharacterized protein</fullName>
    </submittedName>
</protein>
<dbReference type="KEGG" id="sfw:WN53_21400"/>
<accession>A0A0F7HFK7</accession>
<dbReference type="RefSeq" id="WP_024486662.1">
    <property type="nucleotide sequence ID" value="NZ_CAMKUH010000006.1"/>
</dbReference>
<dbReference type="CDD" id="cd07040">
    <property type="entry name" value="HP"/>
    <property type="match status" value="1"/>
</dbReference>
<sequence>MKQAFKNGVLALLLSCVAGAAWSEQTLVFVRHGEKPDNNSGQLTCKGFNRALALPEVLISRFGKPEAIYAAGPKKNKLGSSMRALTTITPTAIRLSLPVNIQYHADDIADLQTALLDDRFRNAVVYVSWEHHNLVQVVKNIITAEGGDPQLAAKWPGSDFDGIYVLTINHDAPVNKIRFERQTEGLNDVADTCPSGMK</sequence>